<evidence type="ECO:0000313" key="4">
    <source>
        <dbReference type="Proteomes" id="UP000195141"/>
    </source>
</evidence>
<dbReference type="EMBL" id="NGMM01000003">
    <property type="protein sequence ID" value="OTP15815.1"/>
    <property type="molecule type" value="Genomic_DNA"/>
</dbReference>
<evidence type="ECO:0000313" key="3">
    <source>
        <dbReference type="EMBL" id="WYJ92127.1"/>
    </source>
</evidence>
<accession>A0A242K7B1</accession>
<reference evidence="3" key="2">
    <citation type="submission" date="2017-05" db="EMBL/GenBank/DDBJ databases">
        <authorList>
            <consortium name="The Broad Institute Genomics Platform"/>
            <consortium name="The Broad Institute Genomic Center for Infectious Diseases"/>
            <person name="Earl A."/>
            <person name="Manson A."/>
            <person name="Schwartman J."/>
            <person name="Gilmore M."/>
            <person name="Abouelleil A."/>
            <person name="Cao P."/>
            <person name="Chapman S."/>
            <person name="Cusick C."/>
            <person name="Shea T."/>
            <person name="Young S."/>
            <person name="Neafsey D."/>
            <person name="Nusbaum C."/>
            <person name="Birren B."/>
        </authorList>
    </citation>
    <scope>NUCLEOTIDE SEQUENCE</scope>
    <source>
        <strain evidence="3">9E7_DIV0242</strain>
    </source>
</reference>
<reference evidence="2" key="1">
    <citation type="submission" date="2017-05" db="EMBL/GenBank/DDBJ databases">
        <title>The Genome Sequence of Enterococcus sp. 9E7_DIV0242.</title>
        <authorList>
            <consortium name="The Broad Institute Genomics Platform"/>
            <consortium name="The Broad Institute Genomic Center for Infectious Diseases"/>
            <person name="Earl A."/>
            <person name="Manson A."/>
            <person name="Schwartman J."/>
            <person name="Gilmore M."/>
            <person name="Abouelleil A."/>
            <person name="Cao P."/>
            <person name="Chapman S."/>
            <person name="Cusick C."/>
            <person name="Shea T."/>
            <person name="Young S."/>
            <person name="Neafsey D."/>
            <person name="Nusbaum C."/>
            <person name="Birren B."/>
        </authorList>
    </citation>
    <scope>NUCLEOTIDE SEQUENCE [LARGE SCALE GENOMIC DNA]</scope>
    <source>
        <strain evidence="2">9E7_DIV0242</strain>
    </source>
</reference>
<protein>
    <recommendedName>
        <fullName evidence="1">Flavodoxin-like domain-containing protein</fullName>
    </recommendedName>
</protein>
<dbReference type="InterPro" id="IPR029039">
    <property type="entry name" value="Flavoprotein-like_sf"/>
</dbReference>
<dbReference type="RefSeq" id="WP_086349099.1">
    <property type="nucleotide sequence ID" value="NZ_CP147247.1"/>
</dbReference>
<name>A0A242K7B1_9ENTE</name>
<dbReference type="InterPro" id="IPR026816">
    <property type="entry name" value="Flavodoxin_dom"/>
</dbReference>
<dbReference type="PANTHER" id="PTHR38030:SF2">
    <property type="entry name" value="PROTOPORPHYRINOGEN IX DEHYDROGENASE [QUINONE]"/>
    <property type="match status" value="1"/>
</dbReference>
<dbReference type="OrthoDB" id="2146857at2"/>
<keyword evidence="4" id="KW-1185">Reference proteome</keyword>
<feature type="domain" description="Flavodoxin-like" evidence="1">
    <location>
        <begin position="3"/>
        <end position="168"/>
    </location>
</feature>
<dbReference type="PROSITE" id="PS50902">
    <property type="entry name" value="FLAVODOXIN_LIKE"/>
    <property type="match status" value="1"/>
</dbReference>
<dbReference type="GO" id="GO:0016651">
    <property type="term" value="F:oxidoreductase activity, acting on NAD(P)H"/>
    <property type="evidence" value="ECO:0007669"/>
    <property type="project" value="UniProtKB-ARBA"/>
</dbReference>
<sequence>MLTLLIYDSKRGGTQQVVTAISQQLTHATAVQSIENFSAEQLSDYDQVLFAAPTYAGSLRKAAATFLEDNHSLLTEKRLFLVNTGIQFDQDKISSQLEAVFPEELRKTAQATVFIGGISLIPKMNLFEKLILKKVFSDNQIPFEPKTDYKRLDMTTLNQLIYQMNQKN</sequence>
<dbReference type="EMBL" id="CP147247">
    <property type="protein sequence ID" value="WYJ92127.1"/>
    <property type="molecule type" value="Genomic_DNA"/>
</dbReference>
<organism evidence="2">
    <name type="scientific">Candidatus Enterococcus clewellii</name>
    <dbReference type="NCBI Taxonomy" id="1834193"/>
    <lineage>
        <taxon>Bacteria</taxon>
        <taxon>Bacillati</taxon>
        <taxon>Bacillota</taxon>
        <taxon>Bacilli</taxon>
        <taxon>Lactobacillales</taxon>
        <taxon>Enterococcaceae</taxon>
        <taxon>Enterococcus</taxon>
    </lineage>
</organism>
<dbReference type="Gene3D" id="3.40.50.360">
    <property type="match status" value="1"/>
</dbReference>
<evidence type="ECO:0000259" key="1">
    <source>
        <dbReference type="PROSITE" id="PS50902"/>
    </source>
</evidence>
<reference evidence="3" key="3">
    <citation type="submission" date="2024-03" db="EMBL/GenBank/DDBJ databases">
        <title>The Genome Sequence of Enterococcus sp. DIV0242b.</title>
        <authorList>
            <consortium name="The Broad Institute Genomics Platform"/>
            <consortium name="The Broad Institute Microbial Omics Core"/>
            <consortium name="The Broad Institute Genomic Center for Infectious Diseases"/>
            <person name="Earl A."/>
            <person name="Manson A."/>
            <person name="Gilmore M."/>
            <person name="Schwartman J."/>
            <person name="Shea T."/>
            <person name="Abouelleil A."/>
            <person name="Cao P."/>
            <person name="Chapman S."/>
            <person name="Cusick C."/>
            <person name="Young S."/>
            <person name="Neafsey D."/>
            <person name="Nusbaum C."/>
            <person name="Birren B."/>
        </authorList>
    </citation>
    <scope>NUCLEOTIDE SEQUENCE</scope>
    <source>
        <strain evidence="3">9E7_DIV0242</strain>
    </source>
</reference>
<dbReference type="GO" id="GO:0070819">
    <property type="term" value="F:menaquinone-dependent protoporphyrinogen oxidase activity"/>
    <property type="evidence" value="ECO:0007669"/>
    <property type="project" value="TreeGrafter"/>
</dbReference>
<evidence type="ECO:0000313" key="2">
    <source>
        <dbReference type="EMBL" id="OTP15815.1"/>
    </source>
</evidence>
<proteinExistence type="predicted"/>
<dbReference type="AlphaFoldDB" id="A0A242K7B1"/>
<dbReference type="InterPro" id="IPR008254">
    <property type="entry name" value="Flavodoxin/NO_synth"/>
</dbReference>
<dbReference type="SUPFAM" id="SSF52218">
    <property type="entry name" value="Flavoproteins"/>
    <property type="match status" value="1"/>
</dbReference>
<dbReference type="PANTHER" id="PTHR38030">
    <property type="entry name" value="PROTOPORPHYRINOGEN IX DEHYDROGENASE [MENAQUINONE]"/>
    <property type="match status" value="1"/>
</dbReference>
<gene>
    <name evidence="2" type="ORF">A5888_002029</name>
    <name evidence="3" type="ORF">A5888_003900</name>
</gene>
<dbReference type="GO" id="GO:0006783">
    <property type="term" value="P:heme biosynthetic process"/>
    <property type="evidence" value="ECO:0007669"/>
    <property type="project" value="TreeGrafter"/>
</dbReference>
<dbReference type="InterPro" id="IPR052200">
    <property type="entry name" value="Protoporphyrinogen_IX_DH"/>
</dbReference>
<dbReference type="Proteomes" id="UP000195141">
    <property type="component" value="Chromosome"/>
</dbReference>
<dbReference type="GO" id="GO:0010181">
    <property type="term" value="F:FMN binding"/>
    <property type="evidence" value="ECO:0007669"/>
    <property type="project" value="InterPro"/>
</dbReference>
<dbReference type="Pfam" id="PF12724">
    <property type="entry name" value="Flavodoxin_5"/>
    <property type="match status" value="1"/>
</dbReference>